<comment type="subcellular location">
    <subcellularLocation>
        <location evidence="1">Cell membrane</location>
        <topology evidence="1">Multi-pass membrane protein</topology>
    </subcellularLocation>
</comment>
<dbReference type="Proteomes" id="UP000264883">
    <property type="component" value="Chromosome"/>
</dbReference>
<evidence type="ECO:0000256" key="5">
    <source>
        <dbReference type="ARBA" id="ARBA00023136"/>
    </source>
</evidence>
<feature type="transmembrane region" description="Helical" evidence="6">
    <location>
        <begin position="48"/>
        <end position="67"/>
    </location>
</feature>
<keyword evidence="2" id="KW-1003">Cell membrane</keyword>
<keyword evidence="3 6" id="KW-0812">Transmembrane</keyword>
<sequence length="421" mass="48642">MLKKINIKYILTNEYSFTLINKITTILLGVFTSAFINRYAGASLKGEYAVLLNLLNIFSVFANLGLYQAYPYYKRKGYKDILSKFINVFYYQFIFYCVMAFCSYLLIDNKVLNIVLLMLPIAVLTNQLNFIIMVENVNYKNKINIFGSFIKFLLAFVTYFFFSKRIEILVLNLMIYDIFLLFCYLRMLRVKFTIRYLNLNFIISIIKFGFVAMVTSLLVNLNYKLDVLMLNSYLSSSLVGIYSVGVTLAEFGWLIPDTFKDVLFSKTAKSDSINSIINCLKISFYVIIVITFMVILFGKIFIKIMYGNEFLDSYIVTVILFLGIPSMAWFKIISTLYLAKGKRYFYLMTLLLSVVSNVIFNIALIPKFSIYGAAIASVFSYTVCGGIFLIDFCKKYNLKMINIFSIKNSDFKGLIKKLKSQ</sequence>
<evidence type="ECO:0000313" key="7">
    <source>
        <dbReference type="EMBL" id="ASW42430.1"/>
    </source>
</evidence>
<feature type="transmembrane region" description="Helical" evidence="6">
    <location>
        <begin position="88"/>
        <end position="107"/>
    </location>
</feature>
<dbReference type="InterPro" id="IPR050833">
    <property type="entry name" value="Poly_Biosynth_Transport"/>
</dbReference>
<keyword evidence="8" id="KW-1185">Reference proteome</keyword>
<dbReference type="RefSeq" id="WP_119864563.1">
    <property type="nucleotide sequence ID" value="NZ_CP016786.1"/>
</dbReference>
<evidence type="ECO:0000256" key="3">
    <source>
        <dbReference type="ARBA" id="ARBA00022692"/>
    </source>
</evidence>
<evidence type="ECO:0000256" key="2">
    <source>
        <dbReference type="ARBA" id="ARBA00022475"/>
    </source>
</evidence>
<dbReference type="KEGG" id="cia:BEN51_02710"/>
<keyword evidence="5 6" id="KW-0472">Membrane</keyword>
<feature type="transmembrane region" description="Helical" evidence="6">
    <location>
        <begin position="12"/>
        <end position="36"/>
    </location>
</feature>
<feature type="transmembrane region" description="Helical" evidence="6">
    <location>
        <begin position="168"/>
        <end position="185"/>
    </location>
</feature>
<feature type="transmembrane region" description="Helical" evidence="6">
    <location>
        <begin position="344"/>
        <end position="364"/>
    </location>
</feature>
<evidence type="ECO:0000313" key="8">
    <source>
        <dbReference type="Proteomes" id="UP000264883"/>
    </source>
</evidence>
<feature type="transmembrane region" description="Helical" evidence="6">
    <location>
        <begin position="113"/>
        <end position="131"/>
    </location>
</feature>
<reference evidence="7 8" key="1">
    <citation type="submission" date="2016-08" db="EMBL/GenBank/DDBJ databases">
        <title>Complete Genome Sequence Of The Indigo Reducing Clostridium isatidis DSM15098.</title>
        <authorList>
            <person name="Little G.T."/>
            <person name="Minton N.P."/>
        </authorList>
    </citation>
    <scope>NUCLEOTIDE SEQUENCE [LARGE SCALE GENOMIC DNA]</scope>
    <source>
        <strain evidence="7 8">DSM 15098</strain>
    </source>
</reference>
<gene>
    <name evidence="7" type="ORF">BEN51_02710</name>
</gene>
<organism evidence="7 8">
    <name type="scientific">Clostridium isatidis</name>
    <dbReference type="NCBI Taxonomy" id="182773"/>
    <lineage>
        <taxon>Bacteria</taxon>
        <taxon>Bacillati</taxon>
        <taxon>Bacillota</taxon>
        <taxon>Clostridia</taxon>
        <taxon>Eubacteriales</taxon>
        <taxon>Clostridiaceae</taxon>
        <taxon>Clostridium</taxon>
    </lineage>
</organism>
<dbReference type="OrthoDB" id="371333at2"/>
<evidence type="ECO:0000256" key="4">
    <source>
        <dbReference type="ARBA" id="ARBA00022989"/>
    </source>
</evidence>
<dbReference type="PANTHER" id="PTHR30250:SF11">
    <property type="entry name" value="O-ANTIGEN TRANSPORTER-RELATED"/>
    <property type="match status" value="1"/>
</dbReference>
<dbReference type="GO" id="GO:0005886">
    <property type="term" value="C:plasma membrane"/>
    <property type="evidence" value="ECO:0007669"/>
    <property type="project" value="UniProtKB-SubCell"/>
</dbReference>
<feature type="transmembrane region" description="Helical" evidence="6">
    <location>
        <begin position="314"/>
        <end position="332"/>
    </location>
</feature>
<protein>
    <submittedName>
        <fullName evidence="7">Uncharacterized protein</fullName>
    </submittedName>
</protein>
<feature type="transmembrane region" description="Helical" evidence="6">
    <location>
        <begin position="276"/>
        <end position="302"/>
    </location>
</feature>
<feature type="transmembrane region" description="Helical" evidence="6">
    <location>
        <begin position="197"/>
        <end position="221"/>
    </location>
</feature>
<name>A0A343JA72_9CLOT</name>
<feature type="transmembrane region" description="Helical" evidence="6">
    <location>
        <begin position="143"/>
        <end position="162"/>
    </location>
</feature>
<keyword evidence="4 6" id="KW-1133">Transmembrane helix</keyword>
<dbReference type="Pfam" id="PF13440">
    <property type="entry name" value="Polysacc_synt_3"/>
    <property type="match status" value="1"/>
</dbReference>
<evidence type="ECO:0000256" key="1">
    <source>
        <dbReference type="ARBA" id="ARBA00004651"/>
    </source>
</evidence>
<feature type="transmembrane region" description="Helical" evidence="6">
    <location>
        <begin position="233"/>
        <end position="255"/>
    </location>
</feature>
<evidence type="ECO:0000256" key="6">
    <source>
        <dbReference type="SAM" id="Phobius"/>
    </source>
</evidence>
<dbReference type="PANTHER" id="PTHR30250">
    <property type="entry name" value="PST FAMILY PREDICTED COLANIC ACID TRANSPORTER"/>
    <property type="match status" value="1"/>
</dbReference>
<proteinExistence type="predicted"/>
<dbReference type="AlphaFoldDB" id="A0A343JA72"/>
<feature type="transmembrane region" description="Helical" evidence="6">
    <location>
        <begin position="370"/>
        <end position="390"/>
    </location>
</feature>
<accession>A0A343JA72</accession>
<dbReference type="EMBL" id="CP016786">
    <property type="protein sequence ID" value="ASW42430.1"/>
    <property type="molecule type" value="Genomic_DNA"/>
</dbReference>